<dbReference type="GO" id="GO:0008270">
    <property type="term" value="F:zinc ion binding"/>
    <property type="evidence" value="ECO:0007669"/>
    <property type="project" value="UniProtKB-KW"/>
</dbReference>
<reference evidence="6" key="1">
    <citation type="journal article" date="2019" name="Plant Biotechnol. J.">
        <title>Genome sequencing of the Australian wild diploid species Gossypium australe highlights disease resistance and delayed gland morphogenesis.</title>
        <authorList>
            <person name="Cai Y."/>
            <person name="Cai X."/>
            <person name="Wang Q."/>
            <person name="Wang P."/>
            <person name="Zhang Y."/>
            <person name="Cai C."/>
            <person name="Xu Y."/>
            <person name="Wang K."/>
            <person name="Zhou Z."/>
            <person name="Wang C."/>
            <person name="Geng S."/>
            <person name="Li B."/>
            <person name="Dong Q."/>
            <person name="Hou Y."/>
            <person name="Wang H."/>
            <person name="Ai P."/>
            <person name="Liu Z."/>
            <person name="Yi F."/>
            <person name="Sun M."/>
            <person name="An G."/>
            <person name="Cheng J."/>
            <person name="Zhang Y."/>
            <person name="Shi Q."/>
            <person name="Xie Y."/>
            <person name="Shi X."/>
            <person name="Chang Y."/>
            <person name="Huang F."/>
            <person name="Chen Y."/>
            <person name="Hong S."/>
            <person name="Mi L."/>
            <person name="Sun Q."/>
            <person name="Zhang L."/>
            <person name="Zhou B."/>
            <person name="Peng R."/>
            <person name="Zhang X."/>
            <person name="Liu F."/>
        </authorList>
    </citation>
    <scope>NUCLEOTIDE SEQUENCE [LARGE SCALE GENOMIC DNA]</scope>
    <source>
        <strain evidence="6">cv. PA1801</strain>
    </source>
</reference>
<dbReference type="PANTHER" id="PTHR42647">
    <property type="entry name" value="SBP (S-RIBONUCLEASE BINDING PROTEIN) FAMILY PROTEIN"/>
    <property type="match status" value="1"/>
</dbReference>
<comment type="caution">
    <text evidence="5">The sequence shown here is derived from an EMBL/GenBank/DDBJ whole genome shotgun (WGS) entry which is preliminary data.</text>
</comment>
<dbReference type="Proteomes" id="UP000325315">
    <property type="component" value="Unassembled WGS sequence"/>
</dbReference>
<gene>
    <name evidence="5" type="ORF">EPI10_010638</name>
</gene>
<proteinExistence type="predicted"/>
<keyword evidence="1" id="KW-0479">Metal-binding</keyword>
<dbReference type="OrthoDB" id="1711136at2759"/>
<evidence type="ECO:0000256" key="2">
    <source>
        <dbReference type="ARBA" id="ARBA00022771"/>
    </source>
</evidence>
<dbReference type="GO" id="GO:0004842">
    <property type="term" value="F:ubiquitin-protein transferase activity"/>
    <property type="evidence" value="ECO:0007669"/>
    <property type="project" value="TreeGrafter"/>
</dbReference>
<evidence type="ECO:0000256" key="1">
    <source>
        <dbReference type="ARBA" id="ARBA00022723"/>
    </source>
</evidence>
<keyword evidence="2" id="KW-0863">Zinc-finger</keyword>
<dbReference type="AlphaFoldDB" id="A0A5B6W636"/>
<evidence type="ECO:0000256" key="3">
    <source>
        <dbReference type="ARBA" id="ARBA00022833"/>
    </source>
</evidence>
<evidence type="ECO:0000313" key="5">
    <source>
        <dbReference type="EMBL" id="KAA3476678.1"/>
    </source>
</evidence>
<keyword evidence="3" id="KW-0862">Zinc</keyword>
<name>A0A5B6W636_9ROSI</name>
<evidence type="ECO:0000313" key="6">
    <source>
        <dbReference type="Proteomes" id="UP000325315"/>
    </source>
</evidence>
<feature type="coiled-coil region" evidence="4">
    <location>
        <begin position="131"/>
        <end position="190"/>
    </location>
</feature>
<keyword evidence="4" id="KW-0175">Coiled coil</keyword>
<dbReference type="EMBL" id="SMMG02000004">
    <property type="protein sequence ID" value="KAA3476678.1"/>
    <property type="molecule type" value="Genomic_DNA"/>
</dbReference>
<accession>A0A5B6W636</accession>
<evidence type="ECO:0000256" key="4">
    <source>
        <dbReference type="SAM" id="Coils"/>
    </source>
</evidence>
<sequence>MIGQNDFSSFSSHRSLHLLLPQPLSLYASFPVFNNLFKIRFLFIYNKTLTTSVSTSSPSSSSLSMCDNFLSMTFSQALDAQLGVQMKELYYILHFQARVLSFNQRRRQLGTLLKTMEWKALYLMKRKEKDLARATKKTMELEACLKKAEMESEWWERLAKANEAMVMNLSNAMEQDKEELIRVNNNITAEDTKSHCCSSCD</sequence>
<protein>
    <submittedName>
        <fullName evidence="5">Putative BOI-related E3 ubiquitin-protein ligase 2 isoform X2</fullName>
    </submittedName>
</protein>
<dbReference type="PANTHER" id="PTHR42647:SF22">
    <property type="entry name" value="BOI-RELATED E3 UBIQUITIN-PROTEIN LIGASE 2-RELATED"/>
    <property type="match status" value="1"/>
</dbReference>
<organism evidence="5 6">
    <name type="scientific">Gossypium australe</name>
    <dbReference type="NCBI Taxonomy" id="47621"/>
    <lineage>
        <taxon>Eukaryota</taxon>
        <taxon>Viridiplantae</taxon>
        <taxon>Streptophyta</taxon>
        <taxon>Embryophyta</taxon>
        <taxon>Tracheophyta</taxon>
        <taxon>Spermatophyta</taxon>
        <taxon>Magnoliopsida</taxon>
        <taxon>eudicotyledons</taxon>
        <taxon>Gunneridae</taxon>
        <taxon>Pentapetalae</taxon>
        <taxon>rosids</taxon>
        <taxon>malvids</taxon>
        <taxon>Malvales</taxon>
        <taxon>Malvaceae</taxon>
        <taxon>Malvoideae</taxon>
        <taxon>Gossypium</taxon>
    </lineage>
</organism>
<keyword evidence="6" id="KW-1185">Reference proteome</keyword>